<evidence type="ECO:0000313" key="2">
    <source>
        <dbReference type="EMBL" id="AWB06498.1"/>
    </source>
</evidence>
<sequence length="385" mass="42961">MPDQMLVEPLCTMPPPLPGGSQPLPADGRHGRAMEALRATLDALGVGSVEEINWKTYDTIMRVIEPLIGAGHTLRHFDYTHSATLQPGTVERLRSDYSIRLAYTEWGSPQNPALICLGGIANSARRFDYVARTLSRHYHVLCLDWAGRGRSGWLADQSDYSFDANVAQVLALIRHKRLGSVTLLGSSLGGNVAMRVAAEAPELVDRLILNDIGPFIPNERRRRRAESVARHYVFRHPAQLFHRTGAAQKNDGPVDDTVLLHNSFHQTRWSEENGGRVYRHDIRALQCYRDGAAQDHDQWDDWQHVACPVLLVHGMMSDALQEATIARMVEKPQVSVVHVPDVGHTPTLSDPLHIDALHRWIETPHGLPAESTIGWTAGADRILFR</sequence>
<dbReference type="EMBL" id="CP028902">
    <property type="protein sequence ID" value="AWB06498.1"/>
    <property type="molecule type" value="Genomic_DNA"/>
</dbReference>
<feature type="domain" description="AB hydrolase-1" evidence="1">
    <location>
        <begin position="112"/>
        <end position="348"/>
    </location>
</feature>
<organism evidence="2 3">
    <name type="scientific">Azospirillum humicireducens</name>
    <dbReference type="NCBI Taxonomy" id="1226968"/>
    <lineage>
        <taxon>Bacteria</taxon>
        <taxon>Pseudomonadati</taxon>
        <taxon>Pseudomonadota</taxon>
        <taxon>Alphaproteobacteria</taxon>
        <taxon>Rhodospirillales</taxon>
        <taxon>Azospirillaceae</taxon>
        <taxon>Azospirillum</taxon>
    </lineage>
</organism>
<dbReference type="RefSeq" id="WP_108546808.1">
    <property type="nucleotide sequence ID" value="NZ_CP028902.1"/>
</dbReference>
<dbReference type="InterPro" id="IPR050266">
    <property type="entry name" value="AB_hydrolase_sf"/>
</dbReference>
<reference evidence="2 3" key="1">
    <citation type="submission" date="2018-04" db="EMBL/GenBank/DDBJ databases">
        <title>Complete genome sequence of the nitrogen-fixing bacterium Azospirillum humicireducens type strain SgZ-5.</title>
        <authorList>
            <person name="Yu Z."/>
        </authorList>
    </citation>
    <scope>NUCLEOTIDE SEQUENCE [LARGE SCALE GENOMIC DNA]</scope>
    <source>
        <strain evidence="2 3">SgZ-5</strain>
        <plasmid evidence="2 3">pYZ1</plasmid>
    </source>
</reference>
<dbReference type="InterPro" id="IPR000073">
    <property type="entry name" value="AB_hydrolase_1"/>
</dbReference>
<dbReference type="PRINTS" id="PR00111">
    <property type="entry name" value="ABHYDROLASE"/>
</dbReference>
<dbReference type="OrthoDB" id="9791366at2"/>
<keyword evidence="2" id="KW-0614">Plasmid</keyword>
<evidence type="ECO:0000259" key="1">
    <source>
        <dbReference type="Pfam" id="PF00561"/>
    </source>
</evidence>
<name>A0A2R4VPY5_9PROT</name>
<keyword evidence="2" id="KW-0378">Hydrolase</keyword>
<geneLocation type="plasmid" evidence="2 3">
    <name>pYZ1</name>
</geneLocation>
<gene>
    <name evidence="2" type="ORF">A6A40_15495</name>
</gene>
<protein>
    <submittedName>
        <fullName evidence="2">Alpha/beta hydrolase</fullName>
    </submittedName>
</protein>
<evidence type="ECO:0000313" key="3">
    <source>
        <dbReference type="Proteomes" id="UP000077405"/>
    </source>
</evidence>
<accession>A0A2R4VPY5</accession>
<dbReference type="AlphaFoldDB" id="A0A2R4VPY5"/>
<dbReference type="GO" id="GO:0016020">
    <property type="term" value="C:membrane"/>
    <property type="evidence" value="ECO:0007669"/>
    <property type="project" value="TreeGrafter"/>
</dbReference>
<dbReference type="SUPFAM" id="SSF53474">
    <property type="entry name" value="alpha/beta-Hydrolases"/>
    <property type="match status" value="1"/>
</dbReference>
<dbReference type="PANTHER" id="PTHR43798">
    <property type="entry name" value="MONOACYLGLYCEROL LIPASE"/>
    <property type="match status" value="1"/>
</dbReference>
<dbReference type="Pfam" id="PF00561">
    <property type="entry name" value="Abhydrolase_1"/>
    <property type="match status" value="1"/>
</dbReference>
<dbReference type="Proteomes" id="UP000077405">
    <property type="component" value="Plasmid pYZ1"/>
</dbReference>
<dbReference type="Gene3D" id="3.40.50.1820">
    <property type="entry name" value="alpha/beta hydrolase"/>
    <property type="match status" value="1"/>
</dbReference>
<dbReference type="KEGG" id="ahu:A6A40_15495"/>
<proteinExistence type="predicted"/>
<dbReference type="PANTHER" id="PTHR43798:SF33">
    <property type="entry name" value="HYDROLASE, PUTATIVE (AFU_ORTHOLOGUE AFUA_2G14860)-RELATED"/>
    <property type="match status" value="1"/>
</dbReference>
<dbReference type="GO" id="GO:0016787">
    <property type="term" value="F:hydrolase activity"/>
    <property type="evidence" value="ECO:0007669"/>
    <property type="project" value="UniProtKB-KW"/>
</dbReference>
<dbReference type="InterPro" id="IPR029058">
    <property type="entry name" value="AB_hydrolase_fold"/>
</dbReference>
<keyword evidence="3" id="KW-1185">Reference proteome</keyword>